<evidence type="ECO:0000256" key="1">
    <source>
        <dbReference type="SAM" id="MobiDB-lite"/>
    </source>
</evidence>
<keyword evidence="2" id="KW-0472">Membrane</keyword>
<feature type="compositionally biased region" description="Acidic residues" evidence="1">
    <location>
        <begin position="360"/>
        <end position="369"/>
    </location>
</feature>
<keyword evidence="2" id="KW-0812">Transmembrane</keyword>
<organism evidence="5 6">
    <name type="scientific">Halorientalis persicus</name>
    <dbReference type="NCBI Taxonomy" id="1367881"/>
    <lineage>
        <taxon>Archaea</taxon>
        <taxon>Methanobacteriati</taxon>
        <taxon>Methanobacteriota</taxon>
        <taxon>Stenosarchaea group</taxon>
        <taxon>Halobacteria</taxon>
        <taxon>Halobacteriales</taxon>
        <taxon>Haloarculaceae</taxon>
        <taxon>Halorientalis</taxon>
    </lineage>
</organism>
<evidence type="ECO:0000259" key="3">
    <source>
        <dbReference type="Pfam" id="PF26592"/>
    </source>
</evidence>
<dbReference type="OrthoDB" id="299650at2157"/>
<dbReference type="InterPro" id="IPR058597">
    <property type="entry name" value="PrgI-like_dom"/>
</dbReference>
<evidence type="ECO:0000313" key="6">
    <source>
        <dbReference type="Proteomes" id="UP000198775"/>
    </source>
</evidence>
<proteinExistence type="predicted"/>
<dbReference type="EMBL" id="FOCX01000081">
    <property type="protein sequence ID" value="SEP31632.1"/>
    <property type="molecule type" value="Genomic_DNA"/>
</dbReference>
<keyword evidence="2" id="KW-1133">Transmembrane helix</keyword>
<dbReference type="Pfam" id="PF26593">
    <property type="entry name" value="TraC-like"/>
    <property type="match status" value="1"/>
</dbReference>
<evidence type="ECO:0000313" key="5">
    <source>
        <dbReference type="EMBL" id="SEP31632.1"/>
    </source>
</evidence>
<feature type="domain" description="PrgI-like" evidence="3">
    <location>
        <begin position="26"/>
        <end position="94"/>
    </location>
</feature>
<gene>
    <name evidence="5" type="ORF">SAMN05216388_10812</name>
</gene>
<dbReference type="Proteomes" id="UP000198775">
    <property type="component" value="Unassembled WGS sequence"/>
</dbReference>
<evidence type="ECO:0000259" key="4">
    <source>
        <dbReference type="Pfam" id="PF26593"/>
    </source>
</evidence>
<keyword evidence="6" id="KW-1185">Reference proteome</keyword>
<dbReference type="InterPro" id="IPR058596">
    <property type="entry name" value="TraC-like_dom"/>
</dbReference>
<reference evidence="6" key="1">
    <citation type="submission" date="2016-10" db="EMBL/GenBank/DDBJ databases">
        <authorList>
            <person name="Varghese N."/>
            <person name="Submissions S."/>
        </authorList>
    </citation>
    <scope>NUCLEOTIDE SEQUENCE [LARGE SCALE GENOMIC DNA]</scope>
    <source>
        <strain evidence="6">IBRC-M 10043</strain>
    </source>
</reference>
<dbReference type="RefSeq" id="WP_092665184.1">
    <property type="nucleotide sequence ID" value="NZ_FOCX01000081.1"/>
</dbReference>
<feature type="compositionally biased region" description="Basic and acidic residues" evidence="1">
    <location>
        <begin position="343"/>
        <end position="359"/>
    </location>
</feature>
<evidence type="ECO:0000256" key="2">
    <source>
        <dbReference type="SAM" id="Phobius"/>
    </source>
</evidence>
<feature type="domain" description="TraC-like" evidence="4">
    <location>
        <begin position="127"/>
        <end position="336"/>
    </location>
</feature>
<protein>
    <submittedName>
        <fullName evidence="5">Uncharacterized protein</fullName>
    </submittedName>
</protein>
<feature type="region of interest" description="Disordered" evidence="1">
    <location>
        <begin position="338"/>
        <end position="369"/>
    </location>
</feature>
<dbReference type="Pfam" id="PF26592">
    <property type="entry name" value="PrgI_like"/>
    <property type="match status" value="1"/>
</dbReference>
<sequence length="369" mass="41207">MSRATSRPDKYVIETLDQPTKLSLIDVERENLYVVIVPMMAGFLIAQAFEFGLAGLALAVLFGLAGVAVLIAAPSHLTGPEWIRGIVYYVKAPKETHSTVDAAVEADNSLKRAIETDEDTREYSQIEKLYPEDSIIERTDGQLVGGVRIDPGPVTFNEGQRFTQLANQVTQFARNSATFEFQLYVTTNEYPLDDYIENLEDRRTDADIQSQETMQAIVDDQIRNHPRIINGGGKGMKSYYIFTSVSSSDVLSNTSSTSESPLSQLSKAPVVGSFVRVFMNASDTSTTSTNKKAKYDELQDRLQTIQQSLVAKTQGWDSEELTIEEWYLQTQKFWQGESPEYADAEKHLGQRPMSTRDEGNVPDEVEVAK</sequence>
<accession>A0A1H8WVI2</accession>
<feature type="transmembrane region" description="Helical" evidence="2">
    <location>
        <begin position="55"/>
        <end position="74"/>
    </location>
</feature>
<name>A0A1H8WVI2_9EURY</name>
<dbReference type="AlphaFoldDB" id="A0A1H8WVI2"/>